<dbReference type="EMBL" id="JACZDF010000003">
    <property type="protein sequence ID" value="MBD9699142.1"/>
    <property type="molecule type" value="Genomic_DNA"/>
</dbReference>
<name>A0ABR9DPU0_9MICO</name>
<dbReference type="Proteomes" id="UP000642107">
    <property type="component" value="Unassembled WGS sequence"/>
</dbReference>
<dbReference type="Pfam" id="PF13350">
    <property type="entry name" value="Y_phosphatase3"/>
    <property type="match status" value="1"/>
</dbReference>
<reference evidence="2 3" key="1">
    <citation type="submission" date="2020-09" db="EMBL/GenBank/DDBJ databases">
        <title>Flavimobilis rhizosphaerae sp. nov., isolated from rhizosphere soil of Spartina alterniflora.</title>
        <authorList>
            <person name="Hanqin C."/>
        </authorList>
    </citation>
    <scope>NUCLEOTIDE SEQUENCE [LARGE SCALE GENOMIC DNA]</scope>
    <source>
        <strain evidence="2 3">GY 10621</strain>
    </source>
</reference>
<dbReference type="Gene3D" id="3.90.190.10">
    <property type="entry name" value="Protein tyrosine phosphatase superfamily"/>
    <property type="match status" value="1"/>
</dbReference>
<protein>
    <submittedName>
        <fullName evidence="2">Tyrosine-protein phosphatase</fullName>
    </submittedName>
</protein>
<dbReference type="InterPro" id="IPR000387">
    <property type="entry name" value="Tyr_Pase_dom"/>
</dbReference>
<gene>
    <name evidence="2" type="ORF">IGS67_06510</name>
</gene>
<keyword evidence="3" id="KW-1185">Reference proteome</keyword>
<evidence type="ECO:0000259" key="1">
    <source>
        <dbReference type="PROSITE" id="PS50056"/>
    </source>
</evidence>
<dbReference type="InterPro" id="IPR016130">
    <property type="entry name" value="Tyr_Pase_AS"/>
</dbReference>
<dbReference type="InterPro" id="IPR026893">
    <property type="entry name" value="Tyr/Ser_Pase_IphP-type"/>
</dbReference>
<evidence type="ECO:0000313" key="3">
    <source>
        <dbReference type="Proteomes" id="UP000642107"/>
    </source>
</evidence>
<dbReference type="SUPFAM" id="SSF52799">
    <property type="entry name" value="(Phosphotyrosine protein) phosphatases II"/>
    <property type="match status" value="1"/>
</dbReference>
<organism evidence="2 3">
    <name type="scientific">Flavimobilis rhizosphaerae</name>
    <dbReference type="NCBI Taxonomy" id="2775421"/>
    <lineage>
        <taxon>Bacteria</taxon>
        <taxon>Bacillati</taxon>
        <taxon>Actinomycetota</taxon>
        <taxon>Actinomycetes</taxon>
        <taxon>Micrococcales</taxon>
        <taxon>Jonesiaceae</taxon>
        <taxon>Flavimobilis</taxon>
    </lineage>
</organism>
<proteinExistence type="predicted"/>
<evidence type="ECO:0000313" key="2">
    <source>
        <dbReference type="EMBL" id="MBD9699142.1"/>
    </source>
</evidence>
<comment type="caution">
    <text evidence="2">The sequence shown here is derived from an EMBL/GenBank/DDBJ whole genome shotgun (WGS) entry which is preliminary data.</text>
</comment>
<feature type="domain" description="Tyrosine specific protein phosphatases" evidence="1">
    <location>
        <begin position="149"/>
        <end position="192"/>
    </location>
</feature>
<dbReference type="PROSITE" id="PS00383">
    <property type="entry name" value="TYR_PHOSPHATASE_1"/>
    <property type="match status" value="1"/>
</dbReference>
<dbReference type="InterPro" id="IPR029021">
    <property type="entry name" value="Prot-tyrosine_phosphatase-like"/>
</dbReference>
<accession>A0ABR9DPU0</accession>
<dbReference type="RefSeq" id="WP_192278985.1">
    <property type="nucleotide sequence ID" value="NZ_JACZDF010000003.1"/>
</dbReference>
<sequence>MSALDLSTVLGFANLRDVGGLTAGTSTVRPGILLRSDAPGPLDDAALDALRAAGVRHVLDLRDVEEASHQPTPFAAAGFDVRSLPIFTGSARSFATVGTSLRAMYVSMAADCGRTLTEAVRFVASPGAAGAVGTAGGDVPGTAAAAAAVRRSAADGSAAGGVLVHCTAGKDRTGLTVALALRAVGVARDDVVANYAETEARLRGPWLDAKLELLRRFVGDDAESYTEVLVTSPAEVLEEFLDTVEDGSREATRPYLRAHGMSDDELARLERRLLT</sequence>
<dbReference type="PROSITE" id="PS50056">
    <property type="entry name" value="TYR_PHOSPHATASE_2"/>
    <property type="match status" value="1"/>
</dbReference>